<dbReference type="KEGG" id="aten:116305657"/>
<evidence type="ECO:0000256" key="1">
    <source>
        <dbReference type="ARBA" id="ARBA00008455"/>
    </source>
</evidence>
<dbReference type="FunFam" id="3.90.70.10:FF:000096">
    <property type="entry name" value="Cathepsin B-like cysteine protease"/>
    <property type="match status" value="1"/>
</dbReference>
<evidence type="ECO:0000256" key="3">
    <source>
        <dbReference type="ARBA" id="ARBA00022801"/>
    </source>
</evidence>
<dbReference type="InterPro" id="IPR013128">
    <property type="entry name" value="Peptidase_C1A"/>
</dbReference>
<dbReference type="PANTHER" id="PTHR12411">
    <property type="entry name" value="CYSTEINE PROTEASE FAMILY C1-RELATED"/>
    <property type="match status" value="1"/>
</dbReference>
<dbReference type="AlphaFoldDB" id="A0A6P8IZW4"/>
<feature type="signal peptide" evidence="7">
    <location>
        <begin position="1"/>
        <end position="18"/>
    </location>
</feature>
<dbReference type="SMART" id="SM00645">
    <property type="entry name" value="Pept_C1"/>
    <property type="match status" value="1"/>
</dbReference>
<keyword evidence="9" id="KW-1185">Reference proteome</keyword>
<dbReference type="OrthoDB" id="3789175at2759"/>
<evidence type="ECO:0000256" key="6">
    <source>
        <dbReference type="ARBA" id="ARBA00060028"/>
    </source>
</evidence>
<reference evidence="10" key="1">
    <citation type="submission" date="2025-08" db="UniProtKB">
        <authorList>
            <consortium name="RefSeq"/>
        </authorList>
    </citation>
    <scope>IDENTIFICATION</scope>
    <source>
        <tissue evidence="10">Tentacle</tissue>
    </source>
</reference>
<dbReference type="InterPro" id="IPR025660">
    <property type="entry name" value="Pept_his_AS"/>
</dbReference>
<dbReference type="InterPro" id="IPR000668">
    <property type="entry name" value="Peptidase_C1A_C"/>
</dbReference>
<dbReference type="Proteomes" id="UP000515163">
    <property type="component" value="Unplaced"/>
</dbReference>
<comment type="similarity">
    <text evidence="1">Belongs to the peptidase C1 family.</text>
</comment>
<feature type="domain" description="Peptidase C1A papain C-terminal" evidence="8">
    <location>
        <begin position="83"/>
        <end position="310"/>
    </location>
</feature>
<dbReference type="PROSITE" id="PS00640">
    <property type="entry name" value="THIOL_PROTEASE_ASN"/>
    <property type="match status" value="1"/>
</dbReference>
<feature type="chain" id="PRO_5028364917" evidence="7">
    <location>
        <begin position="19"/>
        <end position="313"/>
    </location>
</feature>
<proteinExistence type="inferred from homology"/>
<keyword evidence="7" id="KW-0732">Signal</keyword>
<sequence>MLRVSFVIALLLVVKCYSDKQEMVISEDIVQKVNILNVGWEATIYPQFANLTLEKASLMLGSKGGWPRENPPQERRVEIVENIPDTFDSRQRWPGSIRPIRNQGQCGSCWAFGASETLSDRFAIASQNRIDVVLSAQQLVDCDTDNSGCNGGWPIKAWNYMVKTGLLTKGCYGPYYAEQYQCRLNGSSITECPSGSTAEVPRFYHAKNAYGIPARNVPAMQTEIMTYGPVEADFTVYQDFFAYKSGVYTHTTGTQAGGHAIKVIGWGTENGVPYWLCANSWGTTWGLQGYFKIRRGADECGIEDGVTAGQALL</sequence>
<dbReference type="SUPFAM" id="SSF54001">
    <property type="entry name" value="Cysteine proteinases"/>
    <property type="match status" value="1"/>
</dbReference>
<dbReference type="PROSITE" id="PS00639">
    <property type="entry name" value="THIOL_PROTEASE_HIS"/>
    <property type="match status" value="1"/>
</dbReference>
<keyword evidence="4" id="KW-0788">Thiol protease</keyword>
<evidence type="ECO:0000256" key="4">
    <source>
        <dbReference type="ARBA" id="ARBA00022807"/>
    </source>
</evidence>
<dbReference type="GeneID" id="116305657"/>
<name>A0A6P8IZW4_ACTTE</name>
<accession>A0A6P8IZW4</accession>
<evidence type="ECO:0000256" key="7">
    <source>
        <dbReference type="SAM" id="SignalP"/>
    </source>
</evidence>
<gene>
    <name evidence="10" type="primary">LOC116305657</name>
</gene>
<evidence type="ECO:0000256" key="5">
    <source>
        <dbReference type="ARBA" id="ARBA00023157"/>
    </source>
</evidence>
<dbReference type="InParanoid" id="A0A6P8IZW4"/>
<dbReference type="GO" id="GO:0008234">
    <property type="term" value="F:cysteine-type peptidase activity"/>
    <property type="evidence" value="ECO:0007669"/>
    <property type="project" value="UniProtKB-KW"/>
</dbReference>
<evidence type="ECO:0000259" key="8">
    <source>
        <dbReference type="SMART" id="SM00645"/>
    </source>
</evidence>
<dbReference type="GO" id="GO:0006508">
    <property type="term" value="P:proteolysis"/>
    <property type="evidence" value="ECO:0007669"/>
    <property type="project" value="UniProtKB-KW"/>
</dbReference>
<protein>
    <submittedName>
        <fullName evidence="10">Cathepsin B-like</fullName>
    </submittedName>
</protein>
<dbReference type="Gene3D" id="3.90.70.10">
    <property type="entry name" value="Cysteine proteinases"/>
    <property type="match status" value="1"/>
</dbReference>
<evidence type="ECO:0000256" key="2">
    <source>
        <dbReference type="ARBA" id="ARBA00022670"/>
    </source>
</evidence>
<dbReference type="InterPro" id="IPR000169">
    <property type="entry name" value="Pept_cys_AS"/>
</dbReference>
<dbReference type="CDD" id="cd02620">
    <property type="entry name" value="Peptidase_C1A_CathepsinB"/>
    <property type="match status" value="1"/>
</dbReference>
<keyword evidence="5" id="KW-1015">Disulfide bond</keyword>
<comment type="function">
    <text evidence="6">Thiol protease which is required for parasite excystation and invasion of the proximal small intestine of the human host.</text>
</comment>
<evidence type="ECO:0000313" key="9">
    <source>
        <dbReference type="Proteomes" id="UP000515163"/>
    </source>
</evidence>
<dbReference type="RefSeq" id="XP_031571473.1">
    <property type="nucleotide sequence ID" value="XM_031715613.1"/>
</dbReference>
<dbReference type="Pfam" id="PF00112">
    <property type="entry name" value="Peptidase_C1"/>
    <property type="match status" value="1"/>
</dbReference>
<organism evidence="9 10">
    <name type="scientific">Actinia tenebrosa</name>
    <name type="common">Australian red waratah sea anemone</name>
    <dbReference type="NCBI Taxonomy" id="6105"/>
    <lineage>
        <taxon>Eukaryota</taxon>
        <taxon>Metazoa</taxon>
        <taxon>Cnidaria</taxon>
        <taxon>Anthozoa</taxon>
        <taxon>Hexacorallia</taxon>
        <taxon>Actiniaria</taxon>
        <taxon>Actiniidae</taxon>
        <taxon>Actinia</taxon>
    </lineage>
</organism>
<evidence type="ECO:0000313" key="10">
    <source>
        <dbReference type="RefSeq" id="XP_031571473.1"/>
    </source>
</evidence>
<dbReference type="PRINTS" id="PR00705">
    <property type="entry name" value="PAPAIN"/>
</dbReference>
<keyword evidence="2" id="KW-0645">Protease</keyword>
<keyword evidence="3" id="KW-0378">Hydrolase</keyword>
<dbReference type="InterPro" id="IPR038765">
    <property type="entry name" value="Papain-like_cys_pep_sf"/>
</dbReference>
<dbReference type="InterPro" id="IPR025661">
    <property type="entry name" value="Pept_asp_AS"/>
</dbReference>
<dbReference type="PROSITE" id="PS00139">
    <property type="entry name" value="THIOL_PROTEASE_CYS"/>
    <property type="match status" value="1"/>
</dbReference>